<dbReference type="SUPFAM" id="SSF53098">
    <property type="entry name" value="Ribonuclease H-like"/>
    <property type="match status" value="1"/>
</dbReference>
<proteinExistence type="predicted"/>
<dbReference type="InterPro" id="IPR025525">
    <property type="entry name" value="hAT-like_transposase_RNase-H"/>
</dbReference>
<evidence type="ECO:0000256" key="1">
    <source>
        <dbReference type="ARBA" id="ARBA00023125"/>
    </source>
</evidence>
<keyword evidence="1" id="KW-0238">DNA-binding</keyword>
<reference evidence="4 5" key="1">
    <citation type="submission" date="2020-09" db="EMBL/GenBank/DDBJ databases">
        <authorList>
            <person name="Ashkenazy H."/>
        </authorList>
    </citation>
    <scope>NUCLEOTIDE SEQUENCE [LARGE SCALE GENOMIC DNA]</scope>
    <source>
        <strain evidence="5">cv. Cdm-0</strain>
    </source>
</reference>
<dbReference type="GO" id="GO:0046983">
    <property type="term" value="F:protein dimerization activity"/>
    <property type="evidence" value="ECO:0007669"/>
    <property type="project" value="InterPro"/>
</dbReference>
<gene>
    <name evidence="4" type="ORF">AT9943_LOCUS6352</name>
</gene>
<evidence type="ECO:0000313" key="4">
    <source>
        <dbReference type="EMBL" id="CAD5318112.1"/>
    </source>
</evidence>
<feature type="domain" description="HAT C-terminal dimerisation" evidence="2">
    <location>
        <begin position="419"/>
        <end position="485"/>
    </location>
</feature>
<dbReference type="AlphaFoldDB" id="A0A7G2EBD2"/>
<dbReference type="EMBL" id="LR881467">
    <property type="protein sequence ID" value="CAD5318112.1"/>
    <property type="molecule type" value="Genomic_DNA"/>
</dbReference>
<sequence length="516" mass="58654">MGHDSADSSLKVYKVVESVIREASIEMLILGELPLSFIESVAWRHFCSKAKLYKPVSRRTSTREIVMLYVKKKASMKKILGKNKQRLSLTTDIRVSNNTGDSYMVITAHFVDANWQLKKMILGFKHVIDHKGGTICKVLLECLDEWDIRRVFCITVDNATANSTAMNKFKKAMKLIGDDALILKGEYMHLRCAAHILNLIVKEGLHKVNASVAVIRNGIQFVRSSTNRLKSFDLCCDAGKISRGSNYVTSHKMYNETVNIARNLTALNTNPMSDEGLKKKAIAMIGKLKKYWDPFGEEVEMNRLVMIATVFDPRKKMKFVELCFARMYGSGSVQAVLLFESVIQIMKDLYDEYSRASLVRKNNGSDSMAYSQSHGTWSQSQEQVNMERTINPKGHQLEDMENLFDEIVKETGIHKSSNELDLYLNEAVETPQLLKGIEYDVLSWWKLNSGKFPVLSLIAKDIFAMQVSSVASESAFSTSGRVLDTIQKLLNTLHDQEEEDELMREFDPKFYIHGFE</sequence>
<name>A0A7G2EBD2_ARATH</name>
<dbReference type="InterPro" id="IPR052035">
    <property type="entry name" value="ZnF_BED_domain_contain"/>
</dbReference>
<dbReference type="InterPro" id="IPR008906">
    <property type="entry name" value="HATC_C_dom"/>
</dbReference>
<dbReference type="PANTHER" id="PTHR46481:SF2">
    <property type="entry name" value="BED-TYPE DOMAIN-CONTAINING PROTEIN"/>
    <property type="match status" value="1"/>
</dbReference>
<evidence type="ECO:0000259" key="2">
    <source>
        <dbReference type="Pfam" id="PF05699"/>
    </source>
</evidence>
<dbReference type="PANTHER" id="PTHR46481">
    <property type="entry name" value="ZINC FINGER BED DOMAIN-CONTAINING PROTEIN 4"/>
    <property type="match status" value="1"/>
</dbReference>
<feature type="domain" description="hAT-like transposase RNase-H fold" evidence="3">
    <location>
        <begin position="244"/>
        <end position="353"/>
    </location>
</feature>
<dbReference type="GO" id="GO:0003677">
    <property type="term" value="F:DNA binding"/>
    <property type="evidence" value="ECO:0007669"/>
    <property type="project" value="UniProtKB-KW"/>
</dbReference>
<dbReference type="Pfam" id="PF05699">
    <property type="entry name" value="Dimer_Tnp_hAT"/>
    <property type="match status" value="1"/>
</dbReference>
<dbReference type="Proteomes" id="UP000516314">
    <property type="component" value="Chromosome 2"/>
</dbReference>
<evidence type="ECO:0000313" key="5">
    <source>
        <dbReference type="Proteomes" id="UP000516314"/>
    </source>
</evidence>
<evidence type="ECO:0000259" key="3">
    <source>
        <dbReference type="Pfam" id="PF14372"/>
    </source>
</evidence>
<protein>
    <submittedName>
        <fullName evidence="4">(thale cress) hypothetical protein</fullName>
    </submittedName>
</protein>
<dbReference type="InterPro" id="IPR012337">
    <property type="entry name" value="RNaseH-like_sf"/>
</dbReference>
<organism evidence="4 5">
    <name type="scientific">Arabidopsis thaliana</name>
    <name type="common">Mouse-ear cress</name>
    <dbReference type="NCBI Taxonomy" id="3702"/>
    <lineage>
        <taxon>Eukaryota</taxon>
        <taxon>Viridiplantae</taxon>
        <taxon>Streptophyta</taxon>
        <taxon>Embryophyta</taxon>
        <taxon>Tracheophyta</taxon>
        <taxon>Spermatophyta</taxon>
        <taxon>Magnoliopsida</taxon>
        <taxon>eudicotyledons</taxon>
        <taxon>Gunneridae</taxon>
        <taxon>Pentapetalae</taxon>
        <taxon>rosids</taxon>
        <taxon>malvids</taxon>
        <taxon>Brassicales</taxon>
        <taxon>Brassicaceae</taxon>
        <taxon>Camelineae</taxon>
        <taxon>Arabidopsis</taxon>
    </lineage>
</organism>
<dbReference type="Pfam" id="PF14372">
    <property type="entry name" value="hAT-like_RNase-H"/>
    <property type="match status" value="1"/>
</dbReference>
<accession>A0A7G2EBD2</accession>